<evidence type="ECO:0000259" key="5">
    <source>
        <dbReference type="PROSITE" id="PS51700"/>
    </source>
</evidence>
<comment type="caution">
    <text evidence="6">The sequence shown here is derived from an EMBL/GenBank/DDBJ whole genome shotgun (WGS) entry which is preliminary data.</text>
</comment>
<evidence type="ECO:0000256" key="4">
    <source>
        <dbReference type="ARBA" id="ARBA00022829"/>
    </source>
</evidence>
<evidence type="ECO:0000256" key="3">
    <source>
        <dbReference type="ARBA" id="ARBA00022801"/>
    </source>
</evidence>
<accession>A0AAV7XGM2</accession>
<dbReference type="PANTHER" id="PTHR12792">
    <property type="entry name" value="EXTRA SPINDLE POLES 1-RELATED"/>
    <property type="match status" value="1"/>
</dbReference>
<dbReference type="GO" id="GO:0005634">
    <property type="term" value="C:nucleus"/>
    <property type="evidence" value="ECO:0007669"/>
    <property type="project" value="InterPro"/>
</dbReference>
<comment type="catalytic activity">
    <reaction evidence="1">
        <text>All bonds known to be hydrolyzed by this endopeptidase have arginine in P1 and an acidic residue in P4. P6 is often occupied by an acidic residue or by a hydroxy-amino-acid residue, the phosphorylation of which enhances cleavage.</text>
        <dbReference type="EC" id="3.4.22.49"/>
    </reaction>
</comment>
<keyword evidence="4" id="KW-0159">Chromosome partition</keyword>
<reference evidence="6" key="1">
    <citation type="submission" date="2022-12" db="EMBL/GenBank/DDBJ databases">
        <title>Chromosome-level genome assembly of the bean flower thrips Megalurothrips usitatus.</title>
        <authorList>
            <person name="Ma L."/>
            <person name="Liu Q."/>
            <person name="Li H."/>
            <person name="Cai W."/>
        </authorList>
    </citation>
    <scope>NUCLEOTIDE SEQUENCE</scope>
    <source>
        <strain evidence="6">Cailab_2022a</strain>
    </source>
</reference>
<evidence type="ECO:0000313" key="6">
    <source>
        <dbReference type="EMBL" id="KAJ1525225.1"/>
    </source>
</evidence>
<dbReference type="InterPro" id="IPR005314">
    <property type="entry name" value="Peptidase_C50"/>
</dbReference>
<evidence type="ECO:0000313" key="7">
    <source>
        <dbReference type="Proteomes" id="UP001075354"/>
    </source>
</evidence>
<dbReference type="GO" id="GO:0051307">
    <property type="term" value="P:meiotic chromosome separation"/>
    <property type="evidence" value="ECO:0007669"/>
    <property type="project" value="TreeGrafter"/>
</dbReference>
<dbReference type="PROSITE" id="PS51700">
    <property type="entry name" value="SEPARIN"/>
    <property type="match status" value="1"/>
</dbReference>
<evidence type="ECO:0000256" key="2">
    <source>
        <dbReference type="ARBA" id="ARBA00012489"/>
    </source>
</evidence>
<sequence length="612" mass="68397">MESPYRLGRRQEQDTSARVQCVQDTLDALGHTPSGPIYQGANKQLAELLLSSGNDEEAIYHLSESHSPTLRNQARDRIDFQLMKGQKDKGVLQNMKERLAFEGKWHNGFSSLLKRFGELPSKWTVLQLTLQWDPLSRFPPRNRDVNRGLGVHFTRFSCGELSTSKNNLGEGGKPVSVFLPSFAEDEEQLSLMTAMRKNLSKMDNRGIRSRHQVHEECSQGIEAIVRDLETWLGGWHCLFNGRLENENLQCAIKSAVDAHIAAYIPEHEIATDPGEGCERTKQCKFNQCVTEKALSILYLVASSPFITPNQILRVCSLTLENKKFALYMSKKISDIIRSYSAALQLAKRHPVVLIIDEELDILPFEIVPALQDLSFTRMPSVHFLHALYHIHKNSTVKDGINVAKGFYVVNPTKDLPQLNALFKAISENSSVQKWEGILEAIPKSEEFLKGLQENDVFLYCGHGGGNQFVHSESIERVQIRSVVLLFGCSSSSLQGNGGRVEMSSLSYSYLLAGSPCVVGMLWQVLDSDINAITDELIKVWCSNEISNGEEPSELGDLEVDFKKMKLDSVKTGKGPIRDLPAAVSVARKRAKRFLNKAALVVRGLPVNAMSKQ</sequence>
<keyword evidence="3" id="KW-0378">Hydrolase</keyword>
<dbReference type="InterPro" id="IPR030397">
    <property type="entry name" value="SEPARIN_core_dom"/>
</dbReference>
<dbReference type="EC" id="3.4.22.49" evidence="2"/>
<dbReference type="GO" id="GO:0006508">
    <property type="term" value="P:proteolysis"/>
    <property type="evidence" value="ECO:0007669"/>
    <property type="project" value="InterPro"/>
</dbReference>
<dbReference type="Pfam" id="PF03568">
    <property type="entry name" value="Separin_C"/>
    <property type="match status" value="1"/>
</dbReference>
<dbReference type="AlphaFoldDB" id="A0AAV7XGM2"/>
<protein>
    <recommendedName>
        <fullName evidence="2">separase</fullName>
        <ecNumber evidence="2">3.4.22.49</ecNumber>
    </recommendedName>
</protein>
<keyword evidence="7" id="KW-1185">Reference proteome</keyword>
<proteinExistence type="predicted"/>
<organism evidence="6 7">
    <name type="scientific">Megalurothrips usitatus</name>
    <name type="common">bean blossom thrips</name>
    <dbReference type="NCBI Taxonomy" id="439358"/>
    <lineage>
        <taxon>Eukaryota</taxon>
        <taxon>Metazoa</taxon>
        <taxon>Ecdysozoa</taxon>
        <taxon>Arthropoda</taxon>
        <taxon>Hexapoda</taxon>
        <taxon>Insecta</taxon>
        <taxon>Pterygota</taxon>
        <taxon>Neoptera</taxon>
        <taxon>Paraneoptera</taxon>
        <taxon>Thysanoptera</taxon>
        <taxon>Terebrantia</taxon>
        <taxon>Thripoidea</taxon>
        <taxon>Thripidae</taxon>
        <taxon>Megalurothrips</taxon>
    </lineage>
</organism>
<dbReference type="GO" id="GO:0004197">
    <property type="term" value="F:cysteine-type endopeptidase activity"/>
    <property type="evidence" value="ECO:0007669"/>
    <property type="project" value="InterPro"/>
</dbReference>
<feature type="domain" description="Peptidase C50" evidence="5">
    <location>
        <begin position="402"/>
        <end position="499"/>
    </location>
</feature>
<evidence type="ECO:0000256" key="1">
    <source>
        <dbReference type="ARBA" id="ARBA00000451"/>
    </source>
</evidence>
<dbReference type="EMBL" id="JAPTSV010000008">
    <property type="protein sequence ID" value="KAJ1525225.1"/>
    <property type="molecule type" value="Genomic_DNA"/>
</dbReference>
<dbReference type="GO" id="GO:0005737">
    <property type="term" value="C:cytoplasm"/>
    <property type="evidence" value="ECO:0007669"/>
    <property type="project" value="TreeGrafter"/>
</dbReference>
<dbReference type="PANTHER" id="PTHR12792:SF0">
    <property type="entry name" value="SEPARIN"/>
    <property type="match status" value="1"/>
</dbReference>
<gene>
    <name evidence="6" type="ORF">ONE63_010052</name>
</gene>
<name>A0AAV7XGM2_9NEOP</name>
<dbReference type="GO" id="GO:0072686">
    <property type="term" value="C:mitotic spindle"/>
    <property type="evidence" value="ECO:0007669"/>
    <property type="project" value="TreeGrafter"/>
</dbReference>
<dbReference type="Proteomes" id="UP001075354">
    <property type="component" value="Chromosome 8"/>
</dbReference>